<protein>
    <submittedName>
        <fullName evidence="1">Uncharacterized protein</fullName>
    </submittedName>
</protein>
<dbReference type="EMBL" id="JAGQLJ010000068">
    <property type="protein sequence ID" value="MCA9381271.1"/>
    <property type="molecule type" value="Genomic_DNA"/>
</dbReference>
<reference evidence="1" key="1">
    <citation type="submission" date="2020-04" db="EMBL/GenBank/DDBJ databases">
        <authorList>
            <person name="Zhang T."/>
        </authorList>
    </citation>
    <scope>NUCLEOTIDE SEQUENCE</scope>
    <source>
        <strain evidence="1">HKST-UBA13</strain>
    </source>
</reference>
<evidence type="ECO:0000313" key="1">
    <source>
        <dbReference type="EMBL" id="MCA9381271.1"/>
    </source>
</evidence>
<proteinExistence type="predicted"/>
<comment type="caution">
    <text evidence="1">The sequence shown here is derived from an EMBL/GenBank/DDBJ whole genome shotgun (WGS) entry which is preliminary data.</text>
</comment>
<gene>
    <name evidence="1" type="ORF">KC678_03330</name>
</gene>
<accession>A0A955L1Q9</accession>
<dbReference type="Proteomes" id="UP000775877">
    <property type="component" value="Unassembled WGS sequence"/>
</dbReference>
<reference evidence="1" key="2">
    <citation type="journal article" date="2021" name="Microbiome">
        <title>Successional dynamics and alternative stable states in a saline activated sludge microbial community over 9 years.</title>
        <authorList>
            <person name="Wang Y."/>
            <person name="Ye J."/>
            <person name="Ju F."/>
            <person name="Liu L."/>
            <person name="Boyd J.A."/>
            <person name="Deng Y."/>
            <person name="Parks D.H."/>
            <person name="Jiang X."/>
            <person name="Yin X."/>
            <person name="Woodcroft B.J."/>
            <person name="Tyson G.W."/>
            <person name="Hugenholtz P."/>
            <person name="Polz M.F."/>
            <person name="Zhang T."/>
        </authorList>
    </citation>
    <scope>NUCLEOTIDE SEQUENCE</scope>
    <source>
        <strain evidence="1">HKST-UBA13</strain>
    </source>
</reference>
<evidence type="ECO:0000313" key="2">
    <source>
        <dbReference type="Proteomes" id="UP000775877"/>
    </source>
</evidence>
<sequence length="136" mass="15122">MILNNTSDSIQVDESEEITVYSSEGYPNIVNGAVTSLEHLLLFLSNPSENINRYCEDFVASGKLINCLTTVQSALNSCLKGEDSECVSVLLRLNLGEIRDSLENFTIGRGNVIYISKMNELITLQTRLDSQVKEEQ</sequence>
<organism evidence="1 2">
    <name type="scientific">Candidatus Dojkabacteria bacterium</name>
    <dbReference type="NCBI Taxonomy" id="2099670"/>
    <lineage>
        <taxon>Bacteria</taxon>
        <taxon>Candidatus Dojkabacteria</taxon>
    </lineage>
</organism>
<dbReference type="AlphaFoldDB" id="A0A955L1Q9"/>
<name>A0A955L1Q9_9BACT</name>